<evidence type="ECO:0000256" key="1">
    <source>
        <dbReference type="SAM" id="Phobius"/>
    </source>
</evidence>
<gene>
    <name evidence="2" type="ORF">K8V91_06805</name>
</gene>
<comment type="caution">
    <text evidence="2">The sequence shown here is derived from an EMBL/GenBank/DDBJ whole genome shotgun (WGS) entry which is preliminary data.</text>
</comment>
<keyword evidence="1" id="KW-1133">Transmembrane helix</keyword>
<sequence>MIGGSVSPIFFESHFGYYVQDELNPRYDYLPSGLLVWILLWDIVMCWMKKKSIYILSLLVMAGNWITLLVATPIAFGIRYLFVCVIGLPILLAYSWLVGGRTDNEKCTLFDRKNDDFPATPMVMIEK</sequence>
<reference evidence="2" key="1">
    <citation type="journal article" date="2021" name="PeerJ">
        <title>Extensive microbial diversity within the chicken gut microbiome revealed by metagenomics and culture.</title>
        <authorList>
            <person name="Gilroy R."/>
            <person name="Ravi A."/>
            <person name="Getino M."/>
            <person name="Pursley I."/>
            <person name="Horton D.L."/>
            <person name="Alikhan N.F."/>
            <person name="Baker D."/>
            <person name="Gharbi K."/>
            <person name="Hall N."/>
            <person name="Watson M."/>
            <person name="Adriaenssens E.M."/>
            <person name="Foster-Nyarko E."/>
            <person name="Jarju S."/>
            <person name="Secka A."/>
            <person name="Antonio M."/>
            <person name="Oren A."/>
            <person name="Chaudhuri R.R."/>
            <person name="La Ragione R."/>
            <person name="Hildebrand F."/>
            <person name="Pallen M.J."/>
        </authorList>
    </citation>
    <scope>NUCLEOTIDE SEQUENCE</scope>
    <source>
        <strain evidence="2">CHK193-16274</strain>
    </source>
</reference>
<accession>A0A921KL22</accession>
<feature type="transmembrane region" description="Helical" evidence="1">
    <location>
        <begin position="29"/>
        <end position="47"/>
    </location>
</feature>
<dbReference type="AlphaFoldDB" id="A0A921KL22"/>
<feature type="transmembrane region" description="Helical" evidence="1">
    <location>
        <begin position="54"/>
        <end position="74"/>
    </location>
</feature>
<dbReference type="Proteomes" id="UP000749320">
    <property type="component" value="Unassembled WGS sequence"/>
</dbReference>
<keyword evidence="1" id="KW-0472">Membrane</keyword>
<name>A0A921KL22_9FIRM</name>
<organism evidence="2 3">
    <name type="scientific">Thomasclavelia spiroformis</name>
    <dbReference type="NCBI Taxonomy" id="29348"/>
    <lineage>
        <taxon>Bacteria</taxon>
        <taxon>Bacillati</taxon>
        <taxon>Bacillota</taxon>
        <taxon>Erysipelotrichia</taxon>
        <taxon>Erysipelotrichales</taxon>
        <taxon>Coprobacillaceae</taxon>
        <taxon>Thomasclavelia</taxon>
    </lineage>
</organism>
<feature type="transmembrane region" description="Helical" evidence="1">
    <location>
        <begin position="80"/>
        <end position="99"/>
    </location>
</feature>
<dbReference type="EMBL" id="DYWV01000226">
    <property type="protein sequence ID" value="HJF40617.1"/>
    <property type="molecule type" value="Genomic_DNA"/>
</dbReference>
<proteinExistence type="predicted"/>
<evidence type="ECO:0000313" key="3">
    <source>
        <dbReference type="Proteomes" id="UP000749320"/>
    </source>
</evidence>
<reference evidence="2" key="2">
    <citation type="submission" date="2021-09" db="EMBL/GenBank/DDBJ databases">
        <authorList>
            <person name="Gilroy R."/>
        </authorList>
    </citation>
    <scope>NUCLEOTIDE SEQUENCE</scope>
    <source>
        <strain evidence="2">CHK193-16274</strain>
    </source>
</reference>
<evidence type="ECO:0000313" key="2">
    <source>
        <dbReference type="EMBL" id="HJF40617.1"/>
    </source>
</evidence>
<protein>
    <submittedName>
        <fullName evidence="2">Uncharacterized protein</fullName>
    </submittedName>
</protein>
<keyword evidence="1" id="KW-0812">Transmembrane</keyword>